<reference evidence="3" key="1">
    <citation type="journal article" date="2019" name="Int. J. Syst. Evol. Microbiol.">
        <title>The Global Catalogue of Microorganisms (GCM) 10K type strain sequencing project: providing services to taxonomists for standard genome sequencing and annotation.</title>
        <authorList>
            <consortium name="The Broad Institute Genomics Platform"/>
            <consortium name="The Broad Institute Genome Sequencing Center for Infectious Disease"/>
            <person name="Wu L."/>
            <person name="Ma J."/>
        </authorList>
    </citation>
    <scope>NUCLEOTIDE SEQUENCE [LARGE SCALE GENOMIC DNA]</scope>
    <source>
        <strain evidence="3">NBRC 108725</strain>
    </source>
</reference>
<dbReference type="Pfam" id="PF14216">
    <property type="entry name" value="DUF4326"/>
    <property type="match status" value="1"/>
</dbReference>
<dbReference type="EMBL" id="AP027731">
    <property type="protein sequence ID" value="BDZ46703.1"/>
    <property type="molecule type" value="Genomic_DNA"/>
</dbReference>
<sequence length="119" mass="13324">MTDAALPTPMRLQYSRTTRRSSEPAVLVSGQTRWRNPFLIGEDGVANRERAVAEFREALLENRLDITVDDVRRQLRGQNLACWCPLDRPCHADVLLEVANSMDDASASTAVLEDAARIE</sequence>
<organism evidence="2 3">
    <name type="scientific">Naasia aerilata</name>
    <dbReference type="NCBI Taxonomy" id="1162966"/>
    <lineage>
        <taxon>Bacteria</taxon>
        <taxon>Bacillati</taxon>
        <taxon>Actinomycetota</taxon>
        <taxon>Actinomycetes</taxon>
        <taxon>Micrococcales</taxon>
        <taxon>Microbacteriaceae</taxon>
        <taxon>Naasia</taxon>
    </lineage>
</organism>
<evidence type="ECO:0000259" key="1">
    <source>
        <dbReference type="Pfam" id="PF14216"/>
    </source>
</evidence>
<protein>
    <recommendedName>
        <fullName evidence="1">DUF4326 domain-containing protein</fullName>
    </recommendedName>
</protein>
<name>A0ABM8GEG0_9MICO</name>
<keyword evidence="3" id="KW-1185">Reference proteome</keyword>
<dbReference type="Proteomes" id="UP001321498">
    <property type="component" value="Chromosome"/>
</dbReference>
<gene>
    <name evidence="2" type="ORF">GCM10025866_26120</name>
</gene>
<dbReference type="InterPro" id="IPR025475">
    <property type="entry name" value="DUF4326"/>
</dbReference>
<evidence type="ECO:0000313" key="3">
    <source>
        <dbReference type="Proteomes" id="UP001321498"/>
    </source>
</evidence>
<evidence type="ECO:0000313" key="2">
    <source>
        <dbReference type="EMBL" id="BDZ46703.1"/>
    </source>
</evidence>
<dbReference type="RefSeq" id="WP_286276710.1">
    <property type="nucleotide sequence ID" value="NZ_AP027731.1"/>
</dbReference>
<proteinExistence type="predicted"/>
<accession>A0ABM8GEG0</accession>
<feature type="domain" description="DUF4326" evidence="1">
    <location>
        <begin position="20"/>
        <end position="97"/>
    </location>
</feature>